<dbReference type="EMBL" id="MFSU01000005">
    <property type="protein sequence ID" value="OGI49153.1"/>
    <property type="molecule type" value="Genomic_DNA"/>
</dbReference>
<dbReference type="SUPFAM" id="SSF48452">
    <property type="entry name" value="TPR-like"/>
    <property type="match status" value="1"/>
</dbReference>
<sequence>MRGGAPKLALMLLDQEQTASLPPGQWMAWERQRLAVYAALRDWDALAGRAEHLPPDLPPEFRRYALVQAVEARLAAQDAEGARRYLRRLVFGERAGGAELAQVRRLVIRSYLTENNLADAQTALARYQQDYNARGEAWQTLHAEILMRAGKDRAAFDVAAGAQSHEARLMRLASALRAEIIKPAVALGQAEKLADELRAKPALARKAWAAAAEAALRGRAPAQRVLALERALSLPGPGDDPLFGVEPEDLWQAYERLAESIGNAARLLVGNDRAWLAKAESYKAADGHHARALYAFLAAHAAEDSTRAAAHQRLADGLLKEGYGETLRELYTRSARYGSVAAIPEVVRYRLADKALADFDIRLAAQLVKDLVRPPEDEDAEFWRLRRARVLIYAGDYHPALVELSGMLDDKRSLEPDLAGRYLQVLFDLQTAGKHEEAAVLLESVYARVDNERMRREILFWIADSKSAQGRYQEAAEWYLRSATFNGANGGDPWGETARFHAAEALGRAGFIEDARGVYLKLLGGTEDPRRRAQIERNIQQLWLAQNAPTR</sequence>
<proteinExistence type="predicted"/>
<dbReference type="Gene3D" id="1.25.40.10">
    <property type="entry name" value="Tetratricopeptide repeat domain"/>
    <property type="match status" value="1"/>
</dbReference>
<evidence type="ECO:0008006" key="3">
    <source>
        <dbReference type="Google" id="ProtNLM"/>
    </source>
</evidence>
<evidence type="ECO:0000313" key="2">
    <source>
        <dbReference type="Proteomes" id="UP000178885"/>
    </source>
</evidence>
<accession>A0A1F6TVH9</accession>
<dbReference type="AlphaFoldDB" id="A0A1F6TVH9"/>
<name>A0A1F6TVH9_9PROT</name>
<gene>
    <name evidence="1" type="ORF">A2151_07815</name>
</gene>
<organism evidence="1 2">
    <name type="scientific">Candidatus Muproteobacteria bacterium RBG_16_65_34</name>
    <dbReference type="NCBI Taxonomy" id="1817760"/>
    <lineage>
        <taxon>Bacteria</taxon>
        <taxon>Pseudomonadati</taxon>
        <taxon>Pseudomonadota</taxon>
        <taxon>Candidatus Muproteobacteria</taxon>
    </lineage>
</organism>
<reference evidence="1 2" key="1">
    <citation type="journal article" date="2016" name="Nat. Commun.">
        <title>Thousands of microbial genomes shed light on interconnected biogeochemical processes in an aquifer system.</title>
        <authorList>
            <person name="Anantharaman K."/>
            <person name="Brown C.T."/>
            <person name="Hug L.A."/>
            <person name="Sharon I."/>
            <person name="Castelle C.J."/>
            <person name="Probst A.J."/>
            <person name="Thomas B.C."/>
            <person name="Singh A."/>
            <person name="Wilkins M.J."/>
            <person name="Karaoz U."/>
            <person name="Brodie E.L."/>
            <person name="Williams K.H."/>
            <person name="Hubbard S.S."/>
            <person name="Banfield J.F."/>
        </authorList>
    </citation>
    <scope>NUCLEOTIDE SEQUENCE [LARGE SCALE GENOMIC DNA]</scope>
</reference>
<dbReference type="Proteomes" id="UP000178885">
    <property type="component" value="Unassembled WGS sequence"/>
</dbReference>
<dbReference type="STRING" id="1817760.A2151_07815"/>
<dbReference type="InterPro" id="IPR011990">
    <property type="entry name" value="TPR-like_helical_dom_sf"/>
</dbReference>
<protein>
    <recommendedName>
        <fullName evidence="3">Tetratricopeptide repeat protein</fullName>
    </recommendedName>
</protein>
<evidence type="ECO:0000313" key="1">
    <source>
        <dbReference type="EMBL" id="OGI49153.1"/>
    </source>
</evidence>
<comment type="caution">
    <text evidence="1">The sequence shown here is derived from an EMBL/GenBank/DDBJ whole genome shotgun (WGS) entry which is preliminary data.</text>
</comment>